<dbReference type="AlphaFoldDB" id="A0A1H7SDV7"/>
<proteinExistence type="predicted"/>
<dbReference type="STRING" id="573321.SAMN04488505_102882"/>
<organism evidence="1 2">
    <name type="scientific">Chitinophaga rupis</name>
    <dbReference type="NCBI Taxonomy" id="573321"/>
    <lineage>
        <taxon>Bacteria</taxon>
        <taxon>Pseudomonadati</taxon>
        <taxon>Bacteroidota</taxon>
        <taxon>Chitinophagia</taxon>
        <taxon>Chitinophagales</taxon>
        <taxon>Chitinophagaceae</taxon>
        <taxon>Chitinophaga</taxon>
    </lineage>
</organism>
<gene>
    <name evidence="1" type="ORF">SAMN04488505_102882</name>
</gene>
<name>A0A1H7SDV7_9BACT</name>
<protein>
    <submittedName>
        <fullName evidence="1">Uncharacterized protein</fullName>
    </submittedName>
</protein>
<evidence type="ECO:0000313" key="2">
    <source>
        <dbReference type="Proteomes" id="UP000198984"/>
    </source>
</evidence>
<evidence type="ECO:0000313" key="1">
    <source>
        <dbReference type="EMBL" id="SEL69707.1"/>
    </source>
</evidence>
<dbReference type="Proteomes" id="UP000198984">
    <property type="component" value="Unassembled WGS sequence"/>
</dbReference>
<accession>A0A1H7SDV7</accession>
<keyword evidence="2" id="KW-1185">Reference proteome</keyword>
<sequence>MIPEANLRISLTELSLRGERVIAQQSEISYAEALAQVQRLKEISKVKQSQKKSRPKL</sequence>
<reference evidence="1 2" key="1">
    <citation type="submission" date="2016-10" db="EMBL/GenBank/DDBJ databases">
        <authorList>
            <person name="de Groot N.N."/>
        </authorList>
    </citation>
    <scope>NUCLEOTIDE SEQUENCE [LARGE SCALE GENOMIC DNA]</scope>
    <source>
        <strain evidence="1 2">DSM 21039</strain>
    </source>
</reference>
<dbReference type="EMBL" id="FOBB01000002">
    <property type="protein sequence ID" value="SEL69707.1"/>
    <property type="molecule type" value="Genomic_DNA"/>
</dbReference>